<protein>
    <recommendedName>
        <fullName evidence="4">AMP-dependent synthetase/ligase domain-containing protein</fullName>
    </recommendedName>
</protein>
<dbReference type="InterPro" id="IPR042099">
    <property type="entry name" value="ANL_N_sf"/>
</dbReference>
<dbReference type="InterPro" id="IPR000873">
    <property type="entry name" value="AMP-dep_synth/lig_dom"/>
</dbReference>
<organism evidence="3">
    <name type="scientific">marine metagenome</name>
    <dbReference type="NCBI Taxonomy" id="408172"/>
    <lineage>
        <taxon>unclassified sequences</taxon>
        <taxon>metagenomes</taxon>
        <taxon>ecological metagenomes</taxon>
    </lineage>
</organism>
<dbReference type="EMBL" id="UINC01004302">
    <property type="protein sequence ID" value="SVA13316.1"/>
    <property type="molecule type" value="Genomic_DNA"/>
</dbReference>
<dbReference type="AlphaFoldDB" id="A0A381TAY7"/>
<reference evidence="3" key="1">
    <citation type="submission" date="2018-05" db="EMBL/GenBank/DDBJ databases">
        <authorList>
            <person name="Lanie J.A."/>
            <person name="Ng W.-L."/>
            <person name="Kazmierczak K.M."/>
            <person name="Andrzejewski T.M."/>
            <person name="Davidsen T.M."/>
            <person name="Wayne K.J."/>
            <person name="Tettelin H."/>
            <person name="Glass J.I."/>
            <person name="Rusch D."/>
            <person name="Podicherti R."/>
            <person name="Tsui H.-C.T."/>
            <person name="Winkler M.E."/>
        </authorList>
    </citation>
    <scope>NUCLEOTIDE SEQUENCE</scope>
</reference>
<dbReference type="PANTHER" id="PTHR24096:SF323">
    <property type="entry name" value="BLR3536 PROTEIN"/>
    <property type="match status" value="1"/>
</dbReference>
<proteinExistence type="predicted"/>
<dbReference type="GO" id="GO:0016405">
    <property type="term" value="F:CoA-ligase activity"/>
    <property type="evidence" value="ECO:0007669"/>
    <property type="project" value="TreeGrafter"/>
</dbReference>
<evidence type="ECO:0000313" key="3">
    <source>
        <dbReference type="EMBL" id="SVA13316.1"/>
    </source>
</evidence>
<gene>
    <name evidence="3" type="ORF">METZ01_LOCUS66170</name>
</gene>
<evidence type="ECO:0008006" key="4">
    <source>
        <dbReference type="Google" id="ProtNLM"/>
    </source>
</evidence>
<feature type="domain" description="AMP-dependent synthetase/ligase" evidence="1">
    <location>
        <begin position="6"/>
        <end position="357"/>
    </location>
</feature>
<feature type="domain" description="AMP-binding enzyme C-terminal" evidence="2">
    <location>
        <begin position="420"/>
        <end position="498"/>
    </location>
</feature>
<dbReference type="Gene3D" id="3.30.300.30">
    <property type="match status" value="1"/>
</dbReference>
<dbReference type="SUPFAM" id="SSF56801">
    <property type="entry name" value="Acetyl-CoA synthetase-like"/>
    <property type="match status" value="1"/>
</dbReference>
<sequence>MYPGHWATIFPDKPAAIDTANGETITYRELNDRSNRLAQMMWDRGLRPGDHVSIFMENNLAYFEVLWAALRSGLYFTSVNRYLTTEEAGYIVDNSESQVLITSTGVAEVAADLPRYAPNCHTWLSVGGSLDGYEDYEASINALPAQPLEQEPAGTFMLYSSGTTGRPKGILRPLPEGLISSADNLVGGLLSGLWQFDENVVYLSPAPLYHSAPLSFSSGTQALGGTVVMMHRFDPIQALHAIEDYQVTHSQWVPTMFSRMLKLPEADRSGFNLSSHKVAIHAAAPCPPDVKRQMFDWWGAIIYEYYGGTELNGFTHCGPEEWLAHPGTVGRSLLGTIHICDEEGTELPNGESGIVYFELEKMPFEYLKDPDKTREAQHPEHVNWTALGDVGYVDEEGYLYLTDRVTFMIISGGVNIYPQEIEDAMIMHDKVADVAVIGVPNAEMGEEVKAIVQPAAGIETDDDLAEELLHYTRERIAHYKCPKSVDFRAELPRLPTGKLYKRLLKDEYWGKTGSRIV</sequence>
<dbReference type="PROSITE" id="PS00455">
    <property type="entry name" value="AMP_BINDING"/>
    <property type="match status" value="1"/>
</dbReference>
<dbReference type="Pfam" id="PF13193">
    <property type="entry name" value="AMP-binding_C"/>
    <property type="match status" value="1"/>
</dbReference>
<dbReference type="InterPro" id="IPR045851">
    <property type="entry name" value="AMP-bd_C_sf"/>
</dbReference>
<dbReference type="PANTHER" id="PTHR24096">
    <property type="entry name" value="LONG-CHAIN-FATTY-ACID--COA LIGASE"/>
    <property type="match status" value="1"/>
</dbReference>
<evidence type="ECO:0000259" key="2">
    <source>
        <dbReference type="Pfam" id="PF13193"/>
    </source>
</evidence>
<dbReference type="InterPro" id="IPR025110">
    <property type="entry name" value="AMP-bd_C"/>
</dbReference>
<dbReference type="Pfam" id="PF00501">
    <property type="entry name" value="AMP-binding"/>
    <property type="match status" value="1"/>
</dbReference>
<accession>A0A381TAY7</accession>
<name>A0A381TAY7_9ZZZZ</name>
<evidence type="ECO:0000259" key="1">
    <source>
        <dbReference type="Pfam" id="PF00501"/>
    </source>
</evidence>
<dbReference type="Gene3D" id="3.40.50.12780">
    <property type="entry name" value="N-terminal domain of ligase-like"/>
    <property type="match status" value="1"/>
</dbReference>
<dbReference type="InterPro" id="IPR020845">
    <property type="entry name" value="AMP-binding_CS"/>
</dbReference>